<dbReference type="Proteomes" id="UP000324324">
    <property type="component" value="Unassembled WGS sequence"/>
</dbReference>
<dbReference type="PANTHER" id="PTHR36509:SF2">
    <property type="entry name" value="BLL3101 PROTEIN"/>
    <property type="match status" value="1"/>
</dbReference>
<dbReference type="Gene3D" id="2.60.40.1610">
    <property type="entry name" value="Domain of unknown function DUF1254"/>
    <property type="match status" value="1"/>
</dbReference>
<feature type="domain" description="DUF1254" evidence="2">
    <location>
        <begin position="60"/>
        <end position="188"/>
    </location>
</feature>
<keyword evidence="4" id="KW-1185">Reference proteome</keyword>
<evidence type="ECO:0000313" key="4">
    <source>
        <dbReference type="Proteomes" id="UP000324324"/>
    </source>
</evidence>
<accession>A0A5M8B5T8</accession>
<reference evidence="3 4" key="1">
    <citation type="submission" date="2019-09" db="EMBL/GenBank/DDBJ databases">
        <title>Isolation of a novel species in the genus Cupriavidus from patients with sepsis using whole genome sequencing.</title>
        <authorList>
            <person name="Kweon O.J."/>
            <person name="Lee M.-K."/>
        </authorList>
    </citation>
    <scope>NUCLEOTIDE SEQUENCE [LARGE SCALE GENOMIC DNA]</scope>
    <source>
        <strain evidence="3 4">MKL-01</strain>
    </source>
</reference>
<organism evidence="3 4">
    <name type="scientific">Cupriavidus cauae</name>
    <dbReference type="NCBI Taxonomy" id="2608999"/>
    <lineage>
        <taxon>Bacteria</taxon>
        <taxon>Pseudomonadati</taxon>
        <taxon>Pseudomonadota</taxon>
        <taxon>Betaproteobacteria</taxon>
        <taxon>Burkholderiales</taxon>
        <taxon>Burkholderiaceae</taxon>
        <taxon>Cupriavidus</taxon>
    </lineage>
</organism>
<evidence type="ECO:0000259" key="1">
    <source>
        <dbReference type="Pfam" id="PF06742"/>
    </source>
</evidence>
<dbReference type="InterPro" id="IPR037049">
    <property type="entry name" value="DUF1214_C_sf"/>
</dbReference>
<dbReference type="PANTHER" id="PTHR36509">
    <property type="entry name" value="BLL3101 PROTEIN"/>
    <property type="match status" value="1"/>
</dbReference>
<name>A0A5M8B5T8_9BURK</name>
<protein>
    <submittedName>
        <fullName evidence="3">DUF1254 domain-containing protein</fullName>
    </submittedName>
</protein>
<dbReference type="InterPro" id="IPR010621">
    <property type="entry name" value="DUF1214"/>
</dbReference>
<comment type="caution">
    <text evidence="3">The sequence shown here is derived from an EMBL/GenBank/DDBJ whole genome shotgun (WGS) entry which is preliminary data.</text>
</comment>
<proteinExistence type="predicted"/>
<dbReference type="Pfam" id="PF06742">
    <property type="entry name" value="DUF1214"/>
    <property type="match status" value="1"/>
</dbReference>
<evidence type="ECO:0000259" key="2">
    <source>
        <dbReference type="Pfam" id="PF06863"/>
    </source>
</evidence>
<feature type="domain" description="DUF1214" evidence="1">
    <location>
        <begin position="314"/>
        <end position="420"/>
    </location>
</feature>
<sequence>MNHPASPIFSAPVYDNPQQALTAAAALPLVIYGYPLIETLRTCRLQTSVQAATGYGRAPVNVLSASTRQWTHEDRDIVTPANDLLYFCGWIDLSDGPVTLQVPPLSDPDRYYVVELLDAHTNNFENLGPRNVPAEGAAVKLVGPGQQAGAGRAVACPTSLVWLIGRVLVQGEQDLPAAHAFEQGFRLDAPAIGRQPQCVRLWRETGDAALDFFHNLFQALREFPPSPEERGLLTLLRRLGIRLEDEVDIAALRPAVQAGLVSAYRQGMDLIEAHTRSQGRKSWGYSLKLGVYGDDWLMRATTAMKGLGALRADEAVYAMADFDADGQPLTGAGTYELRFPAGHLPPAQAFWSVSLYGEDRFFTANAIGRYAIGDRTPGLRYEDDGSLAIAISHARPASIDNWLPAPAGPFYLILRLYHPSPAFIAGQYVIPPVRRIA</sequence>
<dbReference type="AlphaFoldDB" id="A0A5M8B5T8"/>
<gene>
    <name evidence="3" type="ORF">F1599_04635</name>
</gene>
<dbReference type="SUPFAM" id="SSF160935">
    <property type="entry name" value="VPA0735-like"/>
    <property type="match status" value="1"/>
</dbReference>
<dbReference type="Gene3D" id="2.60.120.600">
    <property type="entry name" value="Domain of unknown function DUF1214, C-terminal domain"/>
    <property type="match status" value="1"/>
</dbReference>
<dbReference type="EMBL" id="VWRN01000016">
    <property type="protein sequence ID" value="KAA6129816.1"/>
    <property type="molecule type" value="Genomic_DNA"/>
</dbReference>
<dbReference type="InterPro" id="IPR010679">
    <property type="entry name" value="DUF1254"/>
</dbReference>
<dbReference type="Pfam" id="PF06863">
    <property type="entry name" value="DUF1254"/>
    <property type="match status" value="1"/>
</dbReference>
<evidence type="ECO:0000313" key="3">
    <source>
        <dbReference type="EMBL" id="KAA6129816.1"/>
    </source>
</evidence>
<dbReference type="RefSeq" id="WP_149318660.1">
    <property type="nucleotide sequence ID" value="NZ_CP080294.1"/>
</dbReference>
<dbReference type="InterPro" id="IPR037050">
    <property type="entry name" value="DUF1254_sf"/>
</dbReference>